<keyword evidence="1" id="KW-1015">Disulfide bond</keyword>
<dbReference type="SUPFAM" id="SSF52833">
    <property type="entry name" value="Thioredoxin-like"/>
    <property type="match status" value="1"/>
</dbReference>
<accession>A0A5D4MHX0</accession>
<dbReference type="InterPro" id="IPR036249">
    <property type="entry name" value="Thioredoxin-like_sf"/>
</dbReference>
<dbReference type="Proteomes" id="UP000325182">
    <property type="component" value="Unassembled WGS sequence"/>
</dbReference>
<dbReference type="GO" id="GO:0016209">
    <property type="term" value="F:antioxidant activity"/>
    <property type="evidence" value="ECO:0007669"/>
    <property type="project" value="InterPro"/>
</dbReference>
<dbReference type="InterPro" id="IPR050553">
    <property type="entry name" value="Thioredoxin_ResA/DsbE_sf"/>
</dbReference>
<dbReference type="PANTHER" id="PTHR42852">
    <property type="entry name" value="THIOL:DISULFIDE INTERCHANGE PROTEIN DSBE"/>
    <property type="match status" value="1"/>
</dbReference>
<name>A0A5D4MHX0_9BACI</name>
<dbReference type="GO" id="GO:0016491">
    <property type="term" value="F:oxidoreductase activity"/>
    <property type="evidence" value="ECO:0007669"/>
    <property type="project" value="InterPro"/>
</dbReference>
<evidence type="ECO:0000313" key="3">
    <source>
        <dbReference type="EMBL" id="TYS01167.1"/>
    </source>
</evidence>
<comment type="caution">
    <text evidence="3">The sequence shown here is derived from an EMBL/GenBank/DDBJ whole genome shotgun (WGS) entry which is preliminary data.</text>
</comment>
<organism evidence="3 4">
    <name type="scientific">Rossellomorea vietnamensis</name>
    <dbReference type="NCBI Taxonomy" id="218284"/>
    <lineage>
        <taxon>Bacteria</taxon>
        <taxon>Bacillati</taxon>
        <taxon>Bacillota</taxon>
        <taxon>Bacilli</taxon>
        <taxon>Bacillales</taxon>
        <taxon>Bacillaceae</taxon>
        <taxon>Rossellomorea</taxon>
    </lineage>
</organism>
<dbReference type="EMBL" id="VTEG01000001">
    <property type="protein sequence ID" value="TYS01167.1"/>
    <property type="molecule type" value="Genomic_DNA"/>
</dbReference>
<dbReference type="Pfam" id="PF00578">
    <property type="entry name" value="AhpC-TSA"/>
    <property type="match status" value="1"/>
</dbReference>
<evidence type="ECO:0000259" key="2">
    <source>
        <dbReference type="PROSITE" id="PS51352"/>
    </source>
</evidence>
<dbReference type="InterPro" id="IPR000866">
    <property type="entry name" value="AhpC/TSA"/>
</dbReference>
<gene>
    <name evidence="3" type="ORF">FZC84_00405</name>
</gene>
<dbReference type="CDD" id="cd02966">
    <property type="entry name" value="TlpA_like_family"/>
    <property type="match status" value="1"/>
</dbReference>
<dbReference type="InterPro" id="IPR013766">
    <property type="entry name" value="Thioredoxin_domain"/>
</dbReference>
<proteinExistence type="predicted"/>
<sequence>MLINFWGSWCSPCKKEMPAIQEAFTQYKDQGFEFVTNNIRESEYVVNKFLESNHLSLPVVMGKEGEVYDAYGTKNLPASFFVTPEGKVKRIYQGEMTKEDIDMWVKEILPKG</sequence>
<evidence type="ECO:0000256" key="1">
    <source>
        <dbReference type="ARBA" id="ARBA00023157"/>
    </source>
</evidence>
<reference evidence="3 4" key="1">
    <citation type="submission" date="2019-08" db="EMBL/GenBank/DDBJ databases">
        <title>Bacillus genomes from the desert of Cuatro Cienegas, Coahuila.</title>
        <authorList>
            <person name="Olmedo-Alvarez G."/>
        </authorList>
    </citation>
    <scope>NUCLEOTIDE SEQUENCE [LARGE SCALE GENOMIC DNA]</scope>
    <source>
        <strain evidence="3 4">CH128b_4D</strain>
    </source>
</reference>
<dbReference type="PANTHER" id="PTHR42852:SF13">
    <property type="entry name" value="PROTEIN DIPZ"/>
    <property type="match status" value="1"/>
</dbReference>
<protein>
    <submittedName>
        <fullName evidence="3">Redoxin domain-containing protein</fullName>
    </submittedName>
</protein>
<dbReference type="PROSITE" id="PS51352">
    <property type="entry name" value="THIOREDOXIN_2"/>
    <property type="match status" value="1"/>
</dbReference>
<feature type="domain" description="Thioredoxin" evidence="2">
    <location>
        <begin position="1"/>
        <end position="110"/>
    </location>
</feature>
<evidence type="ECO:0000313" key="4">
    <source>
        <dbReference type="Proteomes" id="UP000325182"/>
    </source>
</evidence>
<dbReference type="AlphaFoldDB" id="A0A5D4MHX0"/>
<dbReference type="Gene3D" id="3.40.30.10">
    <property type="entry name" value="Glutaredoxin"/>
    <property type="match status" value="1"/>
</dbReference>